<dbReference type="EMBL" id="LBXZ01000003">
    <property type="protein sequence ID" value="KKR40940.1"/>
    <property type="molecule type" value="Genomic_DNA"/>
</dbReference>
<feature type="transmembrane region" description="Helical" evidence="1">
    <location>
        <begin position="12"/>
        <end position="32"/>
    </location>
</feature>
<keyword evidence="1" id="KW-0472">Membrane</keyword>
<evidence type="ECO:0000313" key="3">
    <source>
        <dbReference type="Proteomes" id="UP000034072"/>
    </source>
</evidence>
<organism evidence="2 3">
    <name type="scientific">Candidatus Yanofskybacteria bacterium GW2011_GWE2_40_11</name>
    <dbReference type="NCBI Taxonomy" id="1619033"/>
    <lineage>
        <taxon>Bacteria</taxon>
        <taxon>Candidatus Yanofskyibacteriota</taxon>
    </lineage>
</organism>
<gene>
    <name evidence="2" type="ORF">UT75_C0003G0070</name>
</gene>
<keyword evidence="1" id="KW-1133">Transmembrane helix</keyword>
<name>A0A0G0T1G2_9BACT</name>
<dbReference type="AlphaFoldDB" id="A0A0G0T1G2"/>
<comment type="caution">
    <text evidence="2">The sequence shown here is derived from an EMBL/GenBank/DDBJ whole genome shotgun (WGS) entry which is preliminary data.</text>
</comment>
<evidence type="ECO:0000313" key="2">
    <source>
        <dbReference type="EMBL" id="KKR40940.1"/>
    </source>
</evidence>
<protein>
    <submittedName>
        <fullName evidence="2">Uncharacterized protein</fullName>
    </submittedName>
</protein>
<keyword evidence="1" id="KW-0812">Transmembrane</keyword>
<dbReference type="Proteomes" id="UP000034072">
    <property type="component" value="Unassembled WGS sequence"/>
</dbReference>
<proteinExistence type="predicted"/>
<evidence type="ECO:0000256" key="1">
    <source>
        <dbReference type="SAM" id="Phobius"/>
    </source>
</evidence>
<reference evidence="2 3" key="1">
    <citation type="journal article" date="2015" name="Nature">
        <title>rRNA introns, odd ribosomes, and small enigmatic genomes across a large radiation of phyla.</title>
        <authorList>
            <person name="Brown C.T."/>
            <person name="Hug L.A."/>
            <person name="Thomas B.C."/>
            <person name="Sharon I."/>
            <person name="Castelle C.J."/>
            <person name="Singh A."/>
            <person name="Wilkins M.J."/>
            <person name="Williams K.H."/>
            <person name="Banfield J.F."/>
        </authorList>
    </citation>
    <scope>NUCLEOTIDE SEQUENCE [LARGE SCALE GENOMIC DNA]</scope>
</reference>
<sequence>MAAEPRTSSRNLCLLCSILLLVVVIILCYGAVRLVSLTKTEDAINVGKLSINPVEWVGEPLDQNKPCAVRESSSLLLIAKTDFDYIFEYMPISPSTSPATPESSTAGADTPPNECLAHAIIFQAKTWFDRELTIAKLENQAIAQRKAWVNGYRKSK</sequence>
<accession>A0A0G0T1G2</accession>